<gene>
    <name evidence="2" type="ORF">DEHRE_09375</name>
</gene>
<proteinExistence type="predicted"/>
<evidence type="ECO:0008006" key="4">
    <source>
        <dbReference type="Google" id="ProtNLM"/>
    </source>
</evidence>
<evidence type="ECO:0000313" key="2">
    <source>
        <dbReference type="EMBL" id="AHF10267.1"/>
    </source>
</evidence>
<dbReference type="RefSeq" id="WP_019226352.1">
    <property type="nucleotide sequence ID" value="NZ_CP007033.1"/>
</dbReference>
<dbReference type="EMBL" id="CP007033">
    <property type="protein sequence ID" value="AHF10267.1"/>
    <property type="molecule type" value="Genomic_DNA"/>
</dbReference>
<evidence type="ECO:0000313" key="3">
    <source>
        <dbReference type="Proteomes" id="UP000018934"/>
    </source>
</evidence>
<reference evidence="2 3" key="1">
    <citation type="journal article" date="2013" name="Stand. Genomic Sci.">
        <title>Complete genome sequence of Dehalobacter restrictus PER-K23(T.).</title>
        <authorList>
            <person name="Kruse T."/>
            <person name="Maillard J."/>
            <person name="Goodwin L."/>
            <person name="Woyke T."/>
            <person name="Teshima H."/>
            <person name="Bruce D."/>
            <person name="Detter C."/>
            <person name="Tapia R."/>
            <person name="Han C."/>
            <person name="Huntemann M."/>
            <person name="Wei C.L."/>
            <person name="Han J."/>
            <person name="Chen A."/>
            <person name="Kyrpides N."/>
            <person name="Szeto E."/>
            <person name="Markowitz V."/>
            <person name="Ivanova N."/>
            <person name="Pagani I."/>
            <person name="Pati A."/>
            <person name="Pitluck S."/>
            <person name="Nolan M."/>
            <person name="Holliger C."/>
            <person name="Smidt H."/>
        </authorList>
    </citation>
    <scope>NUCLEOTIDE SEQUENCE [LARGE SCALE GENOMIC DNA]</scope>
    <source>
        <strain evidence="3">DSM 9455</strain>
    </source>
</reference>
<dbReference type="Proteomes" id="UP000018934">
    <property type="component" value="Chromosome"/>
</dbReference>
<organism evidence="2 3">
    <name type="scientific">Dehalobacter restrictus (strain DSM 9455 / PER-K23)</name>
    <dbReference type="NCBI Taxonomy" id="871738"/>
    <lineage>
        <taxon>Bacteria</taxon>
        <taxon>Bacillati</taxon>
        <taxon>Bacillota</taxon>
        <taxon>Clostridia</taxon>
        <taxon>Eubacteriales</taxon>
        <taxon>Desulfitobacteriaceae</taxon>
        <taxon>Dehalobacter</taxon>
    </lineage>
</organism>
<accession>A0ABM5P6M1</accession>
<protein>
    <recommendedName>
        <fullName evidence="4">YfhD family protein</fullName>
    </recommendedName>
</protein>
<sequence>MGKHKKNARAKSSLTVSDPHFTDYDIQKERNILQIQADKPSHS</sequence>
<keyword evidence="3" id="KW-1185">Reference proteome</keyword>
<feature type="region of interest" description="Disordered" evidence="1">
    <location>
        <begin position="1"/>
        <end position="22"/>
    </location>
</feature>
<name>A0ABM5P6M1_DEHRP</name>
<evidence type="ECO:0000256" key="1">
    <source>
        <dbReference type="SAM" id="MobiDB-lite"/>
    </source>
</evidence>